<feature type="signal peptide" evidence="1">
    <location>
        <begin position="1"/>
        <end position="20"/>
    </location>
</feature>
<sequence>MFREIICIYLLAYLFSGSDAYLQVKGKEFYYKGQKIFISGANIAWNRLGSDWGNGGKYREHRTK</sequence>
<evidence type="ECO:0000313" key="2">
    <source>
        <dbReference type="EMBL" id="CAD7663777.1"/>
    </source>
</evidence>
<dbReference type="Gene3D" id="3.20.20.80">
    <property type="entry name" value="Glycosidases"/>
    <property type="match status" value="1"/>
</dbReference>
<keyword evidence="1" id="KW-0732">Signal</keyword>
<proteinExistence type="predicted"/>
<dbReference type="AlphaFoldDB" id="A0A7R9QZ71"/>
<name>A0A7R9QZ71_9ACAR</name>
<keyword evidence="3" id="KW-1185">Reference proteome</keyword>
<protein>
    <submittedName>
        <fullName evidence="2">Uncharacterized protein</fullName>
    </submittedName>
</protein>
<gene>
    <name evidence="2" type="ORF">ONB1V03_LOCUS20335</name>
</gene>
<feature type="chain" id="PRO_5036403871" evidence="1">
    <location>
        <begin position="21"/>
        <end position="64"/>
    </location>
</feature>
<dbReference type="EMBL" id="CAJPVJ010034406">
    <property type="protein sequence ID" value="CAG2180914.1"/>
    <property type="molecule type" value="Genomic_DNA"/>
</dbReference>
<evidence type="ECO:0000256" key="1">
    <source>
        <dbReference type="SAM" id="SignalP"/>
    </source>
</evidence>
<dbReference type="EMBL" id="OC949231">
    <property type="protein sequence ID" value="CAD7663777.1"/>
    <property type="molecule type" value="Genomic_DNA"/>
</dbReference>
<organism evidence="2">
    <name type="scientific">Oppiella nova</name>
    <dbReference type="NCBI Taxonomy" id="334625"/>
    <lineage>
        <taxon>Eukaryota</taxon>
        <taxon>Metazoa</taxon>
        <taxon>Ecdysozoa</taxon>
        <taxon>Arthropoda</taxon>
        <taxon>Chelicerata</taxon>
        <taxon>Arachnida</taxon>
        <taxon>Acari</taxon>
        <taxon>Acariformes</taxon>
        <taxon>Sarcoptiformes</taxon>
        <taxon>Oribatida</taxon>
        <taxon>Brachypylina</taxon>
        <taxon>Oppioidea</taxon>
        <taxon>Oppiidae</taxon>
        <taxon>Oppiella</taxon>
    </lineage>
</organism>
<accession>A0A7R9QZ71</accession>
<dbReference type="Proteomes" id="UP000728032">
    <property type="component" value="Unassembled WGS sequence"/>
</dbReference>
<evidence type="ECO:0000313" key="3">
    <source>
        <dbReference type="Proteomes" id="UP000728032"/>
    </source>
</evidence>
<reference evidence="2" key="1">
    <citation type="submission" date="2020-11" db="EMBL/GenBank/DDBJ databases">
        <authorList>
            <person name="Tran Van P."/>
        </authorList>
    </citation>
    <scope>NUCLEOTIDE SEQUENCE</scope>
</reference>